<gene>
    <name evidence="4" type="ORF">H7313_08390</name>
</gene>
<comment type="caution">
    <text evidence="4">The sequence shown here is derived from an EMBL/GenBank/DDBJ whole genome shotgun (WGS) entry which is preliminary data.</text>
</comment>
<dbReference type="Gene3D" id="1.10.357.10">
    <property type="entry name" value="Tetracycline Repressor, domain 2"/>
    <property type="match status" value="1"/>
</dbReference>
<organism evidence="4 5">
    <name type="scientific">Gordonibacter massiliensis</name>
    <name type="common">ex Traore et al. 2017</name>
    <dbReference type="NCBI Taxonomy" id="1841863"/>
    <lineage>
        <taxon>Bacteria</taxon>
        <taxon>Bacillati</taxon>
        <taxon>Actinomycetota</taxon>
        <taxon>Coriobacteriia</taxon>
        <taxon>Eggerthellales</taxon>
        <taxon>Eggerthellaceae</taxon>
        <taxon>Gordonibacter</taxon>
    </lineage>
</organism>
<dbReference type="SUPFAM" id="SSF48498">
    <property type="entry name" value="Tetracyclin repressor-like, C-terminal domain"/>
    <property type="match status" value="1"/>
</dbReference>
<sequence length="223" mass="26611">MPVFRLGRFADQGDGGNREKFESLPDERQEAIVNAGVELFGRNDYKNASTDAIARKAGISKGLLFFYFKNKKEFYLYLMERLMDKMTDLVVDDGFYEIDDFFELMEYSAHKKKDVFEKMSPFMLDFSIRAFYPEHKDIKDTMDGWTQAQVDLMFSRFFKNVRFDRFRDDVSPRRVLDMLIWMADGYLHQQRCLKKPIDIDALMDEFAEWCAMLKAYAYKEEYR</sequence>
<dbReference type="InterPro" id="IPR036271">
    <property type="entry name" value="Tet_transcr_reg_TetR-rel_C_sf"/>
</dbReference>
<evidence type="ECO:0000313" key="5">
    <source>
        <dbReference type="Proteomes" id="UP000587396"/>
    </source>
</evidence>
<dbReference type="Gene3D" id="1.10.10.60">
    <property type="entry name" value="Homeodomain-like"/>
    <property type="match status" value="1"/>
</dbReference>
<evidence type="ECO:0000313" key="4">
    <source>
        <dbReference type="EMBL" id="MBC2889363.1"/>
    </source>
</evidence>
<dbReference type="EMBL" id="JACMSE010000005">
    <property type="protein sequence ID" value="MBC2889363.1"/>
    <property type="molecule type" value="Genomic_DNA"/>
</dbReference>
<dbReference type="InterPro" id="IPR009057">
    <property type="entry name" value="Homeodomain-like_sf"/>
</dbReference>
<protein>
    <submittedName>
        <fullName evidence="4">TetR/AcrR family transcriptional regulator</fullName>
    </submittedName>
</protein>
<accession>A0A842JBV9</accession>
<evidence type="ECO:0000256" key="1">
    <source>
        <dbReference type="ARBA" id="ARBA00023125"/>
    </source>
</evidence>
<dbReference type="Proteomes" id="UP000587396">
    <property type="component" value="Unassembled WGS sequence"/>
</dbReference>
<dbReference type="SUPFAM" id="SSF46689">
    <property type="entry name" value="Homeodomain-like"/>
    <property type="match status" value="1"/>
</dbReference>
<dbReference type="PROSITE" id="PS50977">
    <property type="entry name" value="HTH_TETR_2"/>
    <property type="match status" value="1"/>
</dbReference>
<feature type="DNA-binding region" description="H-T-H motif" evidence="2">
    <location>
        <begin position="49"/>
        <end position="68"/>
    </location>
</feature>
<dbReference type="Pfam" id="PF00440">
    <property type="entry name" value="TetR_N"/>
    <property type="match status" value="1"/>
</dbReference>
<dbReference type="AlphaFoldDB" id="A0A842JBV9"/>
<reference evidence="4 5" key="1">
    <citation type="submission" date="2020-08" db="EMBL/GenBank/DDBJ databases">
        <authorList>
            <person name="Liu C."/>
            <person name="Sun Q."/>
        </authorList>
    </citation>
    <scope>NUCLEOTIDE SEQUENCE [LARGE SCALE GENOMIC DNA]</scope>
    <source>
        <strain evidence="4 5">N22</strain>
    </source>
</reference>
<dbReference type="PRINTS" id="PR00455">
    <property type="entry name" value="HTHTETR"/>
</dbReference>
<dbReference type="PANTHER" id="PTHR43479">
    <property type="entry name" value="ACREF/ENVCD OPERON REPRESSOR-RELATED"/>
    <property type="match status" value="1"/>
</dbReference>
<evidence type="ECO:0000259" key="3">
    <source>
        <dbReference type="PROSITE" id="PS50977"/>
    </source>
</evidence>
<dbReference type="PANTHER" id="PTHR43479:SF11">
    <property type="entry name" value="ACREF_ENVCD OPERON REPRESSOR-RELATED"/>
    <property type="match status" value="1"/>
</dbReference>
<keyword evidence="1 2" id="KW-0238">DNA-binding</keyword>
<dbReference type="InterPro" id="IPR001647">
    <property type="entry name" value="HTH_TetR"/>
</dbReference>
<keyword evidence="5" id="KW-1185">Reference proteome</keyword>
<dbReference type="InterPro" id="IPR050624">
    <property type="entry name" value="HTH-type_Tx_Regulator"/>
</dbReference>
<evidence type="ECO:0000256" key="2">
    <source>
        <dbReference type="PROSITE-ProRule" id="PRU00335"/>
    </source>
</evidence>
<proteinExistence type="predicted"/>
<name>A0A842JBV9_9ACTN</name>
<feature type="domain" description="HTH tetR-type" evidence="3">
    <location>
        <begin position="26"/>
        <end position="86"/>
    </location>
</feature>
<dbReference type="GO" id="GO:0003677">
    <property type="term" value="F:DNA binding"/>
    <property type="evidence" value="ECO:0007669"/>
    <property type="project" value="UniProtKB-UniRule"/>
</dbReference>